<proteinExistence type="predicted"/>
<protein>
    <submittedName>
        <fullName evidence="2">DCL1</fullName>
    </submittedName>
</protein>
<keyword evidence="1" id="KW-0732">Signal</keyword>
<dbReference type="AlphaFoldDB" id="A0A0A9D833"/>
<evidence type="ECO:0000313" key="2">
    <source>
        <dbReference type="EMBL" id="JAD83285.1"/>
    </source>
</evidence>
<evidence type="ECO:0000313" key="3">
    <source>
        <dbReference type="EMBL" id="JAD83956.1"/>
    </source>
</evidence>
<reference evidence="3" key="1">
    <citation type="submission" date="2014-09" db="EMBL/GenBank/DDBJ databases">
        <authorList>
            <person name="Magalhaes I.L.F."/>
            <person name="Oliveira U."/>
            <person name="Santos F.R."/>
            <person name="Vidigal T.H.D.A."/>
            <person name="Brescovit A.D."/>
            <person name="Santos A.J."/>
        </authorList>
    </citation>
    <scope>NUCLEOTIDE SEQUENCE</scope>
    <source>
        <tissue evidence="3">Shoot tissue taken approximately 20 cm above the soil surface</tissue>
    </source>
</reference>
<organism evidence="3">
    <name type="scientific">Arundo donax</name>
    <name type="common">Giant reed</name>
    <name type="synonym">Donax arundinaceus</name>
    <dbReference type="NCBI Taxonomy" id="35708"/>
    <lineage>
        <taxon>Eukaryota</taxon>
        <taxon>Viridiplantae</taxon>
        <taxon>Streptophyta</taxon>
        <taxon>Embryophyta</taxon>
        <taxon>Tracheophyta</taxon>
        <taxon>Spermatophyta</taxon>
        <taxon>Magnoliopsida</taxon>
        <taxon>Liliopsida</taxon>
        <taxon>Poales</taxon>
        <taxon>Poaceae</taxon>
        <taxon>PACMAD clade</taxon>
        <taxon>Arundinoideae</taxon>
        <taxon>Arundineae</taxon>
        <taxon>Arundo</taxon>
    </lineage>
</organism>
<dbReference type="EMBL" id="GBRH01213939">
    <property type="protein sequence ID" value="JAD83956.1"/>
    <property type="molecule type" value="Transcribed_RNA"/>
</dbReference>
<reference evidence="3" key="2">
    <citation type="journal article" date="2015" name="Data Brief">
        <title>Shoot transcriptome of the giant reed, Arundo donax.</title>
        <authorList>
            <person name="Barrero R.A."/>
            <person name="Guerrero F.D."/>
            <person name="Moolhuijzen P."/>
            <person name="Goolsby J.A."/>
            <person name="Tidwell J."/>
            <person name="Bellgard S.E."/>
            <person name="Bellgard M.I."/>
        </authorList>
    </citation>
    <scope>NUCLEOTIDE SEQUENCE</scope>
    <source>
        <tissue evidence="3">Shoot tissue taken approximately 20 cm above the soil surface</tissue>
    </source>
</reference>
<name>A0A0A9D833_ARUDO</name>
<feature type="chain" id="PRO_5015033096" evidence="1">
    <location>
        <begin position="19"/>
        <end position="77"/>
    </location>
</feature>
<evidence type="ECO:0000256" key="1">
    <source>
        <dbReference type="SAM" id="SignalP"/>
    </source>
</evidence>
<dbReference type="EMBL" id="GBRH01214610">
    <property type="protein sequence ID" value="JAD83285.1"/>
    <property type="molecule type" value="Transcribed_RNA"/>
</dbReference>
<accession>A0A0A9D833</accession>
<feature type="signal peptide" evidence="1">
    <location>
        <begin position="1"/>
        <end position="18"/>
    </location>
</feature>
<sequence length="77" mass="8371">MNCHLVLLELESAASSTAASICLICSCKDQRVAALSYWTMTSKGMGTCFSSSFRSLMVHTTESSLLSRFRILIAQSS</sequence>